<dbReference type="GO" id="GO:0009229">
    <property type="term" value="P:thiamine diphosphate biosynthetic process"/>
    <property type="evidence" value="ECO:0007669"/>
    <property type="project" value="UniProtKB-UniPathway"/>
</dbReference>
<dbReference type="Proteomes" id="UP000000798">
    <property type="component" value="Chromosome"/>
</dbReference>
<dbReference type="OrthoDB" id="9794226at2"/>
<feature type="domain" description="FAD dependent oxidoreductase" evidence="4">
    <location>
        <begin position="3"/>
        <end position="330"/>
    </location>
</feature>
<dbReference type="SUPFAM" id="SSF54373">
    <property type="entry name" value="FAD-linked reductases, C-terminal domain"/>
    <property type="match status" value="1"/>
</dbReference>
<dbReference type="GO" id="GO:0016491">
    <property type="term" value="F:oxidoreductase activity"/>
    <property type="evidence" value="ECO:0007669"/>
    <property type="project" value="UniProtKB-KW"/>
</dbReference>
<dbReference type="PANTHER" id="PTHR13847">
    <property type="entry name" value="SARCOSINE DEHYDROGENASE-RELATED"/>
    <property type="match status" value="1"/>
</dbReference>
<dbReference type="InterPro" id="IPR036188">
    <property type="entry name" value="FAD/NAD-bd_sf"/>
</dbReference>
<dbReference type="PATRIC" id="fig|224324.8.peg.566"/>
<dbReference type="SUPFAM" id="SSF51905">
    <property type="entry name" value="FAD/NAD(P)-binding domain"/>
    <property type="match status" value="1"/>
</dbReference>
<gene>
    <name evidence="5" type="ordered locus">aq_707</name>
</gene>
<dbReference type="InterPro" id="IPR006076">
    <property type="entry name" value="FAD-dep_OxRdtase"/>
</dbReference>
<dbReference type="eggNOG" id="COG0665">
    <property type="taxonomic scope" value="Bacteria"/>
</dbReference>
<dbReference type="KEGG" id="aae:aq_707"/>
<dbReference type="STRING" id="224324.aq_707"/>
<dbReference type="HOGENOM" id="CLU_007884_4_5_0"/>
<evidence type="ECO:0000256" key="1">
    <source>
        <dbReference type="ARBA" id="ARBA00004948"/>
    </source>
</evidence>
<dbReference type="GO" id="GO:0050660">
    <property type="term" value="F:flavin adenine dinucleotide binding"/>
    <property type="evidence" value="ECO:0007669"/>
    <property type="project" value="InterPro"/>
</dbReference>
<dbReference type="GO" id="GO:0009228">
    <property type="term" value="P:thiamine biosynthetic process"/>
    <property type="evidence" value="ECO:0007669"/>
    <property type="project" value="UniProtKB-KW"/>
</dbReference>
<organism evidence="5 6">
    <name type="scientific">Aquifex aeolicus (strain VF5)</name>
    <dbReference type="NCBI Taxonomy" id="224324"/>
    <lineage>
        <taxon>Bacteria</taxon>
        <taxon>Pseudomonadati</taxon>
        <taxon>Aquificota</taxon>
        <taxon>Aquificia</taxon>
        <taxon>Aquificales</taxon>
        <taxon>Aquificaceae</taxon>
        <taxon>Aquifex</taxon>
    </lineage>
</organism>
<dbReference type="Gene3D" id="3.50.50.60">
    <property type="entry name" value="FAD/NAD(P)-binding domain"/>
    <property type="match status" value="1"/>
</dbReference>
<dbReference type="PANTHER" id="PTHR13847:SF289">
    <property type="entry name" value="GLYCINE OXIDASE"/>
    <property type="match status" value="1"/>
</dbReference>
<sequence length="353" mass="39922">MEILVIGGGVIGLSIGVELLLAGHDVRLLVRDKREGASWVAGGMLAPFSEGLRGDFLRFSVESLRLWHDYLERLKEISGRKVFFSQGILRVAFDEKEEKKLREDVKFYSQEVCQNLISYDAEELLKEFPYLSSEVRYGVIYGDEGNVDTEELMEALYVAFEKLGGEIINEDAVKILRNGERIEKVFGFFEEFTADYYVFATGAWLKEHFGFPVFPVKGQILRVEAPLKDYVVYSSRAYIIPREKDLLIGATTENAGFDTKTTLEGVKKLSEGAISSVPQLKEAQLLEVRVGFRPGTPDELPVFYFGENFSVYGGHYRNGILLAPATAEVALKLIDQGEVSEYFKTFSPYRFKE</sequence>
<evidence type="ECO:0000313" key="5">
    <source>
        <dbReference type="EMBL" id="AAC06892.1"/>
    </source>
</evidence>
<evidence type="ECO:0000259" key="4">
    <source>
        <dbReference type="Pfam" id="PF01266"/>
    </source>
</evidence>
<dbReference type="GO" id="GO:0005737">
    <property type="term" value="C:cytoplasm"/>
    <property type="evidence" value="ECO:0000318"/>
    <property type="project" value="GO_Central"/>
</dbReference>
<dbReference type="InParanoid" id="O66924"/>
<reference evidence="5 6" key="1">
    <citation type="journal article" date="1998" name="Nature">
        <title>The complete genome of the hyperthermophilic bacterium Aquifex aeolicus.</title>
        <authorList>
            <person name="Deckert G."/>
            <person name="Warren P.V."/>
            <person name="Gaasterland T."/>
            <person name="Young W.G."/>
            <person name="Lenox A.L."/>
            <person name="Graham D.E."/>
            <person name="Overbeek R."/>
            <person name="Snead M.A."/>
            <person name="Keller M."/>
            <person name="Aujay M."/>
            <person name="Huber R."/>
            <person name="Feldman R.A."/>
            <person name="Short J.M."/>
            <person name="Olson G.J."/>
            <person name="Swanson R.V."/>
        </authorList>
    </citation>
    <scope>NUCLEOTIDE SEQUENCE [LARGE SCALE GENOMIC DNA]</scope>
    <source>
        <strain evidence="5 6">VF5</strain>
    </source>
</reference>
<accession>O66924</accession>
<dbReference type="AlphaFoldDB" id="O66924"/>
<keyword evidence="6" id="KW-1185">Reference proteome</keyword>
<dbReference type="UniPathway" id="UPA00060"/>
<dbReference type="InterPro" id="IPR012727">
    <property type="entry name" value="Gly_oxidase_ThiO"/>
</dbReference>
<proteinExistence type="predicted"/>
<dbReference type="EnsemblBacteria" id="AAC06892">
    <property type="protein sequence ID" value="AAC06892"/>
    <property type="gene ID" value="aq_707"/>
</dbReference>
<dbReference type="NCBIfam" id="TIGR02352">
    <property type="entry name" value="thiamin_ThiO"/>
    <property type="match status" value="1"/>
</dbReference>
<dbReference type="PIR" id="H70361">
    <property type="entry name" value="H70361"/>
</dbReference>
<dbReference type="RefSeq" id="WP_010880422.1">
    <property type="nucleotide sequence ID" value="NC_000918.1"/>
</dbReference>
<dbReference type="Pfam" id="PF01266">
    <property type="entry name" value="DAO"/>
    <property type="match status" value="1"/>
</dbReference>
<evidence type="ECO:0000256" key="3">
    <source>
        <dbReference type="ARBA" id="ARBA00023002"/>
    </source>
</evidence>
<comment type="pathway">
    <text evidence="1">Cofactor biosynthesis; thiamine diphosphate biosynthesis.</text>
</comment>
<evidence type="ECO:0000256" key="2">
    <source>
        <dbReference type="ARBA" id="ARBA00022977"/>
    </source>
</evidence>
<evidence type="ECO:0000313" key="6">
    <source>
        <dbReference type="Proteomes" id="UP000000798"/>
    </source>
</evidence>
<keyword evidence="3" id="KW-0560">Oxidoreductase</keyword>
<dbReference type="EMBL" id="AE000657">
    <property type="protein sequence ID" value="AAC06892.1"/>
    <property type="molecule type" value="Genomic_DNA"/>
</dbReference>
<keyword evidence="2" id="KW-0784">Thiamine biosynthesis</keyword>
<protein>
    <recommendedName>
        <fullName evidence="4">FAD dependent oxidoreductase domain-containing protein</fullName>
    </recommendedName>
</protein>
<name>O66924_AQUAE</name>
<dbReference type="Gene3D" id="3.30.9.10">
    <property type="entry name" value="D-Amino Acid Oxidase, subunit A, domain 2"/>
    <property type="match status" value="1"/>
</dbReference>